<dbReference type="SUPFAM" id="SSF47384">
    <property type="entry name" value="Homodimeric domain of signal transducing histidine kinase"/>
    <property type="match status" value="1"/>
</dbReference>
<dbReference type="GO" id="GO:0016020">
    <property type="term" value="C:membrane"/>
    <property type="evidence" value="ECO:0007669"/>
    <property type="project" value="UniProtKB-SubCell"/>
</dbReference>
<dbReference type="CDD" id="cd00082">
    <property type="entry name" value="HisKA"/>
    <property type="match status" value="1"/>
</dbReference>
<feature type="domain" description="HAMP" evidence="13">
    <location>
        <begin position="157"/>
        <end position="209"/>
    </location>
</feature>
<evidence type="ECO:0000259" key="12">
    <source>
        <dbReference type="PROSITE" id="PS50109"/>
    </source>
</evidence>
<evidence type="ECO:0000256" key="3">
    <source>
        <dbReference type="ARBA" id="ARBA00012438"/>
    </source>
</evidence>
<name>A0A7H9CL05_9BACT</name>
<keyword evidence="9 11" id="KW-0472">Membrane</keyword>
<comment type="subcellular location">
    <subcellularLocation>
        <location evidence="2">Membrane</location>
        <topology evidence="2">Multi-pass membrane protein</topology>
    </subcellularLocation>
</comment>
<keyword evidence="7 14" id="KW-0418">Kinase</keyword>
<evidence type="ECO:0000256" key="7">
    <source>
        <dbReference type="ARBA" id="ARBA00022777"/>
    </source>
</evidence>
<dbReference type="PANTHER" id="PTHR45528:SF12">
    <property type="entry name" value="SENSOR HISTIDINE KINASE ARSS"/>
    <property type="match status" value="1"/>
</dbReference>
<evidence type="ECO:0000256" key="6">
    <source>
        <dbReference type="ARBA" id="ARBA00022692"/>
    </source>
</evidence>
<evidence type="ECO:0000313" key="15">
    <source>
        <dbReference type="Proteomes" id="UP000509414"/>
    </source>
</evidence>
<dbReference type="InterPro" id="IPR003660">
    <property type="entry name" value="HAMP_dom"/>
</dbReference>
<organism evidence="14 15">
    <name type="scientific">Candidatus Campylobacter infans</name>
    <dbReference type="NCBI Taxonomy" id="2561898"/>
    <lineage>
        <taxon>Bacteria</taxon>
        <taxon>Pseudomonadati</taxon>
        <taxon>Campylobacterota</taxon>
        <taxon>Epsilonproteobacteria</taxon>
        <taxon>Campylobacterales</taxon>
        <taxon>Campylobacteraceae</taxon>
        <taxon>Campylobacter</taxon>
    </lineage>
</organism>
<proteinExistence type="predicted"/>
<protein>
    <recommendedName>
        <fullName evidence="3">histidine kinase</fullName>
        <ecNumber evidence="3">2.7.13.3</ecNumber>
    </recommendedName>
</protein>
<evidence type="ECO:0000256" key="5">
    <source>
        <dbReference type="ARBA" id="ARBA00022679"/>
    </source>
</evidence>
<dbReference type="EC" id="2.7.13.3" evidence="3"/>
<dbReference type="SMART" id="SM00388">
    <property type="entry name" value="HisKA"/>
    <property type="match status" value="1"/>
</dbReference>
<dbReference type="Proteomes" id="UP000509414">
    <property type="component" value="Chromosome"/>
</dbReference>
<evidence type="ECO:0000256" key="4">
    <source>
        <dbReference type="ARBA" id="ARBA00022553"/>
    </source>
</evidence>
<dbReference type="InterPro" id="IPR050398">
    <property type="entry name" value="HssS/ArlS-like"/>
</dbReference>
<feature type="region of interest" description="Disordered" evidence="10">
    <location>
        <begin position="363"/>
        <end position="385"/>
    </location>
</feature>
<evidence type="ECO:0000256" key="2">
    <source>
        <dbReference type="ARBA" id="ARBA00004141"/>
    </source>
</evidence>
<evidence type="ECO:0000256" key="8">
    <source>
        <dbReference type="ARBA" id="ARBA00022989"/>
    </source>
</evidence>
<dbReference type="PROSITE" id="PS50885">
    <property type="entry name" value="HAMP"/>
    <property type="match status" value="1"/>
</dbReference>
<dbReference type="RefSeq" id="WP_179974703.1">
    <property type="nucleotide sequence ID" value="NZ_CP049075.1"/>
</dbReference>
<dbReference type="GO" id="GO:0000155">
    <property type="term" value="F:phosphorelay sensor kinase activity"/>
    <property type="evidence" value="ECO:0007669"/>
    <property type="project" value="InterPro"/>
</dbReference>
<evidence type="ECO:0000256" key="1">
    <source>
        <dbReference type="ARBA" id="ARBA00000085"/>
    </source>
</evidence>
<reference evidence="14 15" key="1">
    <citation type="submission" date="2020-02" db="EMBL/GenBank/DDBJ databases">
        <title>Complete genome sequence of the novel Campylobacter species Candidatus Campylobacter infans.</title>
        <authorList>
            <person name="Duim B."/>
            <person name="Zomer A."/>
            <person name="van der Graaf L."/>
            <person name="Wagenaar J."/>
        </authorList>
    </citation>
    <scope>NUCLEOTIDE SEQUENCE [LARGE SCALE GENOMIC DNA]</scope>
    <source>
        <strain evidence="14 15">19S00001</strain>
    </source>
</reference>
<dbReference type="PROSITE" id="PS50109">
    <property type="entry name" value="HIS_KIN"/>
    <property type="match status" value="1"/>
</dbReference>
<dbReference type="Pfam" id="PF00672">
    <property type="entry name" value="HAMP"/>
    <property type="match status" value="1"/>
</dbReference>
<evidence type="ECO:0000256" key="9">
    <source>
        <dbReference type="ARBA" id="ARBA00023136"/>
    </source>
</evidence>
<evidence type="ECO:0000256" key="10">
    <source>
        <dbReference type="SAM" id="MobiDB-lite"/>
    </source>
</evidence>
<dbReference type="InterPro" id="IPR036890">
    <property type="entry name" value="HATPase_C_sf"/>
</dbReference>
<keyword evidence="5" id="KW-0808">Transferase</keyword>
<dbReference type="EMBL" id="CP049075">
    <property type="protein sequence ID" value="QLI05489.1"/>
    <property type="molecule type" value="Genomic_DNA"/>
</dbReference>
<keyword evidence="6 11" id="KW-0812">Transmembrane</keyword>
<sequence>MRFSSIFYSITFIFGLASTAIFLAFLWLKEYDQQNYTRELNTKYSVVTNAMLMKLNGYITTNEYEEQVEGIAMPEIDNEILKEQIKTQAQIIEKIERDIGSGAILYYKKRYYLLLTTHTGEEHLLFDDTFQPYRYDIITLIFSLVFLILLMTYIFVIRKIKPLRKLKRQINKFASGDLNIANTSTGNDEISEVADAFYKAVRQIKVLNHSRTLFLRNIMHELKTPITKGRITAEMIPQDKYQERLIKVFERLEQLINEFAAIEQASAGFANIDASVMDLRSILDEAKQLAMCDDSLVMLICDENISIKADFRLLSVAFKNIIDNGIKYATDHKIQIIATQNKVSFLSRAQPLKHELSYYTQPFTQENKNPKNTQNFNDSSAKHASQTPYKDGFGLGLYIVDNILKAHNFSLHYEYIDGKNVFYVLFDNNQVK</sequence>
<dbReference type="Gene3D" id="3.30.565.10">
    <property type="entry name" value="Histidine kinase-like ATPase, C-terminal domain"/>
    <property type="match status" value="1"/>
</dbReference>
<keyword evidence="15" id="KW-1185">Reference proteome</keyword>
<accession>A0A7H9CL05</accession>
<evidence type="ECO:0000256" key="11">
    <source>
        <dbReference type="SAM" id="Phobius"/>
    </source>
</evidence>
<dbReference type="InterPro" id="IPR036097">
    <property type="entry name" value="HisK_dim/P_sf"/>
</dbReference>
<keyword evidence="8 11" id="KW-1133">Transmembrane helix</keyword>
<dbReference type="NCBIfam" id="NF038389">
    <property type="entry name" value="ArsS_fam_HK"/>
    <property type="match status" value="1"/>
</dbReference>
<gene>
    <name evidence="14" type="primary">cprS</name>
    <name evidence="14" type="ORF">CINF_0984</name>
</gene>
<feature type="transmembrane region" description="Helical" evidence="11">
    <location>
        <begin position="7"/>
        <end position="28"/>
    </location>
</feature>
<feature type="domain" description="Histidine kinase" evidence="12">
    <location>
        <begin position="217"/>
        <end position="430"/>
    </location>
</feature>
<comment type="catalytic activity">
    <reaction evidence="1">
        <text>ATP + protein L-histidine = ADP + protein N-phospho-L-histidine.</text>
        <dbReference type="EC" id="2.7.13.3"/>
    </reaction>
</comment>
<dbReference type="InterPro" id="IPR005467">
    <property type="entry name" value="His_kinase_dom"/>
</dbReference>
<dbReference type="KEGG" id="cinf:CINF_0984"/>
<dbReference type="AlphaFoldDB" id="A0A7H9CL05"/>
<evidence type="ECO:0000313" key="14">
    <source>
        <dbReference type="EMBL" id="QLI05489.1"/>
    </source>
</evidence>
<dbReference type="CDD" id="cd06225">
    <property type="entry name" value="HAMP"/>
    <property type="match status" value="1"/>
</dbReference>
<feature type="transmembrane region" description="Helical" evidence="11">
    <location>
        <begin position="137"/>
        <end position="157"/>
    </location>
</feature>
<dbReference type="SUPFAM" id="SSF158472">
    <property type="entry name" value="HAMP domain-like"/>
    <property type="match status" value="1"/>
</dbReference>
<dbReference type="SUPFAM" id="SSF55874">
    <property type="entry name" value="ATPase domain of HSP90 chaperone/DNA topoisomerase II/histidine kinase"/>
    <property type="match status" value="1"/>
</dbReference>
<dbReference type="InterPro" id="IPR047994">
    <property type="entry name" value="ArsS-like"/>
</dbReference>
<dbReference type="PANTHER" id="PTHR45528">
    <property type="entry name" value="SENSOR HISTIDINE KINASE CPXA"/>
    <property type="match status" value="1"/>
</dbReference>
<keyword evidence="4" id="KW-0597">Phosphoprotein</keyword>
<evidence type="ECO:0000259" key="13">
    <source>
        <dbReference type="PROSITE" id="PS50885"/>
    </source>
</evidence>
<dbReference type="InterPro" id="IPR003661">
    <property type="entry name" value="HisK_dim/P_dom"/>
</dbReference>
<dbReference type="Pfam" id="PF00512">
    <property type="entry name" value="HisKA"/>
    <property type="match status" value="1"/>
</dbReference>
<dbReference type="Gene3D" id="1.10.287.130">
    <property type="match status" value="1"/>
</dbReference>